<evidence type="ECO:0000313" key="6">
    <source>
        <dbReference type="Proteomes" id="UP001308179"/>
    </source>
</evidence>
<keyword evidence="1" id="KW-0285">Flavoprotein</keyword>
<evidence type="ECO:0000256" key="3">
    <source>
        <dbReference type="ARBA" id="ARBA00023002"/>
    </source>
</evidence>
<dbReference type="Gene3D" id="3.30.9.10">
    <property type="entry name" value="D-Amino Acid Oxidase, subunit A, domain 2"/>
    <property type="match status" value="1"/>
</dbReference>
<dbReference type="InterPro" id="IPR036188">
    <property type="entry name" value="FAD/NAD-bd_sf"/>
</dbReference>
<feature type="domain" description="FAD-binding" evidence="4">
    <location>
        <begin position="6"/>
        <end position="252"/>
    </location>
</feature>
<dbReference type="Pfam" id="PF01494">
    <property type="entry name" value="FAD_binding_3"/>
    <property type="match status" value="1"/>
</dbReference>
<reference evidence="5 6" key="1">
    <citation type="submission" date="2023-08" db="EMBL/GenBank/DDBJ databases">
        <title>Black Yeasts Isolated from many extreme environments.</title>
        <authorList>
            <person name="Coleine C."/>
            <person name="Stajich J.E."/>
            <person name="Selbmann L."/>
        </authorList>
    </citation>
    <scope>NUCLEOTIDE SEQUENCE [LARGE SCALE GENOMIC DNA]</scope>
    <source>
        <strain evidence="5 6">CCFEE 5386</strain>
    </source>
</reference>
<dbReference type="PANTHER" id="PTHR46865:SF2">
    <property type="entry name" value="MONOOXYGENASE"/>
    <property type="match status" value="1"/>
</dbReference>
<keyword evidence="6" id="KW-1185">Reference proteome</keyword>
<evidence type="ECO:0000313" key="5">
    <source>
        <dbReference type="EMBL" id="KAK5139537.1"/>
    </source>
</evidence>
<dbReference type="PRINTS" id="PR00420">
    <property type="entry name" value="RNGMNOXGNASE"/>
</dbReference>
<evidence type="ECO:0000256" key="2">
    <source>
        <dbReference type="ARBA" id="ARBA00022827"/>
    </source>
</evidence>
<organism evidence="5 6">
    <name type="scientific">Rachicladosporium monterosium</name>
    <dbReference type="NCBI Taxonomy" id="1507873"/>
    <lineage>
        <taxon>Eukaryota</taxon>
        <taxon>Fungi</taxon>
        <taxon>Dikarya</taxon>
        <taxon>Ascomycota</taxon>
        <taxon>Pezizomycotina</taxon>
        <taxon>Dothideomycetes</taxon>
        <taxon>Dothideomycetidae</taxon>
        <taxon>Cladosporiales</taxon>
        <taxon>Cladosporiaceae</taxon>
        <taxon>Rachicladosporium</taxon>
    </lineage>
</organism>
<evidence type="ECO:0000259" key="4">
    <source>
        <dbReference type="Pfam" id="PF01494"/>
    </source>
</evidence>
<dbReference type="SUPFAM" id="SSF51905">
    <property type="entry name" value="FAD/NAD(P)-binding domain"/>
    <property type="match status" value="1"/>
</dbReference>
<keyword evidence="2" id="KW-0274">FAD</keyword>
<feature type="non-terminal residue" evidence="5">
    <location>
        <position position="364"/>
    </location>
</feature>
<gene>
    <name evidence="5" type="ORF">LTR32_007374</name>
</gene>
<sequence>MPPPHKVLISGAGIAGSVLAFWLHRASPTTQITLIERAPALRLTGASVDIRGSAIDVVKLMGVLDKIREQTTREAGVQCVRADGSTAWQLGATGREEMQSVTSEYEIFRGALARILLEPIKGKVELVLGEWVEGFEQGEKGVKVRFGNGRESGRYDLLVAADGVGSRVRGLMLEAPSREQVVDLGCHVAYFTVKSDLLSGGQWAKWCNSPGGRVTFLRPDPDPRGRTRAYLCNVTLPAQTKERDRLNEALEQGDKAYMTMLEDLFKDAGWLAPEVLKSMRESDDFYCSLFAQTRSPKLCNGRVVLLGDAGYATPGIGTSLAIIGGYVLAGEILRHDGDVVKACKAYEDLMLPYAKSQQKGGGAM</sequence>
<accession>A0ABR0KWG8</accession>
<comment type="caution">
    <text evidence="5">The sequence shown here is derived from an EMBL/GenBank/DDBJ whole genome shotgun (WGS) entry which is preliminary data.</text>
</comment>
<dbReference type="EMBL" id="JAVRRR010001122">
    <property type="protein sequence ID" value="KAK5139537.1"/>
    <property type="molecule type" value="Genomic_DNA"/>
</dbReference>
<name>A0ABR0KWG8_9PEZI</name>
<dbReference type="Proteomes" id="UP001308179">
    <property type="component" value="Unassembled WGS sequence"/>
</dbReference>
<dbReference type="InterPro" id="IPR002938">
    <property type="entry name" value="FAD-bd"/>
</dbReference>
<keyword evidence="3" id="KW-0560">Oxidoreductase</keyword>
<dbReference type="InterPro" id="IPR051704">
    <property type="entry name" value="FAD_aromatic-hydroxylase"/>
</dbReference>
<dbReference type="Gene3D" id="3.50.50.60">
    <property type="entry name" value="FAD/NAD(P)-binding domain"/>
    <property type="match status" value="1"/>
</dbReference>
<proteinExistence type="predicted"/>
<protein>
    <recommendedName>
        <fullName evidence="4">FAD-binding domain-containing protein</fullName>
    </recommendedName>
</protein>
<evidence type="ECO:0000256" key="1">
    <source>
        <dbReference type="ARBA" id="ARBA00022630"/>
    </source>
</evidence>
<dbReference type="PANTHER" id="PTHR46865">
    <property type="entry name" value="OXIDOREDUCTASE-RELATED"/>
    <property type="match status" value="1"/>
</dbReference>